<dbReference type="GO" id="GO:0009102">
    <property type="term" value="P:biotin biosynthetic process"/>
    <property type="evidence" value="ECO:0007669"/>
    <property type="project" value="UniProtKB-KW"/>
</dbReference>
<proteinExistence type="inferred from homology"/>
<dbReference type="InterPro" id="IPR015424">
    <property type="entry name" value="PyrdxlP-dep_Trfase"/>
</dbReference>
<evidence type="ECO:0000256" key="5">
    <source>
        <dbReference type="ARBA" id="ARBA00013187"/>
    </source>
</evidence>
<comment type="caution">
    <text evidence="15">The sequence shown here is derived from an EMBL/GenBank/DDBJ whole genome shotgun (WGS) entry which is preliminary data.</text>
</comment>
<dbReference type="InterPro" id="IPR015421">
    <property type="entry name" value="PyrdxlP-dep_Trfase_major"/>
</dbReference>
<keyword evidence="16" id="KW-1185">Reference proteome</keyword>
<dbReference type="EC" id="2.3.1.47" evidence="5"/>
<dbReference type="Pfam" id="PF00155">
    <property type="entry name" value="Aminotran_1_2"/>
    <property type="match status" value="1"/>
</dbReference>
<evidence type="ECO:0000256" key="6">
    <source>
        <dbReference type="ARBA" id="ARBA00022679"/>
    </source>
</evidence>
<keyword evidence="8 12" id="KW-0663">Pyridoxal phosphate</keyword>
<evidence type="ECO:0000256" key="2">
    <source>
        <dbReference type="ARBA" id="ARBA00004746"/>
    </source>
</evidence>
<comment type="cofactor">
    <cofactor evidence="1 12">
        <name>pyridoxal 5'-phosphate</name>
        <dbReference type="ChEBI" id="CHEBI:597326"/>
    </cofactor>
</comment>
<protein>
    <recommendedName>
        <fullName evidence="5">8-amino-7-oxononanoate synthase</fullName>
        <ecNumber evidence="5">2.3.1.47</ecNumber>
    </recommendedName>
    <alternativeName>
        <fullName evidence="9">7-keto-8-amino-pelargonic acid synthase</fullName>
    </alternativeName>
    <alternativeName>
        <fullName evidence="10">8-amino-7-ketopelargonate synthase</fullName>
    </alternativeName>
</protein>
<gene>
    <name evidence="15" type="ORF">HNR25_001019</name>
</gene>
<dbReference type="PANTHER" id="PTHR13693:SF100">
    <property type="entry name" value="8-AMINO-7-OXONONANOATE SYNTHASE"/>
    <property type="match status" value="1"/>
</dbReference>
<evidence type="ECO:0000256" key="1">
    <source>
        <dbReference type="ARBA" id="ARBA00001933"/>
    </source>
</evidence>
<comment type="pathway">
    <text evidence="2">Cofactor biosynthesis; biotin biosynthesis.</text>
</comment>
<keyword evidence="6 15" id="KW-0808">Transferase</keyword>
<evidence type="ECO:0000259" key="14">
    <source>
        <dbReference type="Pfam" id="PF00155"/>
    </source>
</evidence>
<evidence type="ECO:0000256" key="11">
    <source>
        <dbReference type="ARBA" id="ARBA00047715"/>
    </source>
</evidence>
<dbReference type="EMBL" id="JACHLY010000001">
    <property type="protein sequence ID" value="MBB5997268.1"/>
    <property type="molecule type" value="Genomic_DNA"/>
</dbReference>
<comment type="subunit">
    <text evidence="4">Homodimer.</text>
</comment>
<dbReference type="InterPro" id="IPR001917">
    <property type="entry name" value="Aminotrans_II_pyridoxalP_BS"/>
</dbReference>
<feature type="domain" description="Aminotransferase class I/classII large" evidence="14">
    <location>
        <begin position="37"/>
        <end position="379"/>
    </location>
</feature>
<reference evidence="15 16" key="1">
    <citation type="submission" date="2020-08" db="EMBL/GenBank/DDBJ databases">
        <title>Sequencing the genomes of 1000 actinobacteria strains.</title>
        <authorList>
            <person name="Klenk H.-P."/>
        </authorList>
    </citation>
    <scope>NUCLEOTIDE SEQUENCE [LARGE SCALE GENOMIC DNA]</scope>
    <source>
        <strain evidence="15 16">DSM 44593</strain>
    </source>
</reference>
<evidence type="ECO:0000256" key="4">
    <source>
        <dbReference type="ARBA" id="ARBA00011738"/>
    </source>
</evidence>
<organism evidence="15 16">
    <name type="scientific">Streptomonospora salina</name>
    <dbReference type="NCBI Taxonomy" id="104205"/>
    <lineage>
        <taxon>Bacteria</taxon>
        <taxon>Bacillati</taxon>
        <taxon>Actinomycetota</taxon>
        <taxon>Actinomycetes</taxon>
        <taxon>Streptosporangiales</taxon>
        <taxon>Nocardiopsidaceae</taxon>
        <taxon>Streptomonospora</taxon>
    </lineage>
</organism>
<evidence type="ECO:0000313" key="16">
    <source>
        <dbReference type="Proteomes" id="UP000578077"/>
    </source>
</evidence>
<dbReference type="AlphaFoldDB" id="A0A841E820"/>
<comment type="similarity">
    <text evidence="3">Belongs to the class-II pyridoxal-phosphate-dependent aminotransferase family. BioF subfamily.</text>
</comment>
<evidence type="ECO:0000256" key="9">
    <source>
        <dbReference type="ARBA" id="ARBA00032610"/>
    </source>
</evidence>
<dbReference type="Proteomes" id="UP000578077">
    <property type="component" value="Unassembled WGS sequence"/>
</dbReference>
<dbReference type="Gene3D" id="3.90.1150.10">
    <property type="entry name" value="Aspartate Aminotransferase, domain 1"/>
    <property type="match status" value="1"/>
</dbReference>
<keyword evidence="7" id="KW-0093">Biotin biosynthesis</keyword>
<feature type="region of interest" description="Disordered" evidence="13">
    <location>
        <begin position="381"/>
        <end position="400"/>
    </location>
</feature>
<dbReference type="GO" id="GO:0008710">
    <property type="term" value="F:8-amino-7-oxononanoate synthase activity"/>
    <property type="evidence" value="ECO:0007669"/>
    <property type="project" value="UniProtKB-EC"/>
</dbReference>
<dbReference type="GO" id="GO:0030170">
    <property type="term" value="F:pyridoxal phosphate binding"/>
    <property type="evidence" value="ECO:0007669"/>
    <property type="project" value="InterPro"/>
</dbReference>
<evidence type="ECO:0000256" key="10">
    <source>
        <dbReference type="ARBA" id="ARBA00033381"/>
    </source>
</evidence>
<comment type="catalytic activity">
    <reaction evidence="11">
        <text>6-carboxyhexanoyl-[ACP] + L-alanine + H(+) = (8S)-8-amino-7-oxononanoate + holo-[ACP] + CO2</text>
        <dbReference type="Rhea" id="RHEA:42288"/>
        <dbReference type="Rhea" id="RHEA-COMP:9685"/>
        <dbReference type="Rhea" id="RHEA-COMP:9955"/>
        <dbReference type="ChEBI" id="CHEBI:15378"/>
        <dbReference type="ChEBI" id="CHEBI:16526"/>
        <dbReference type="ChEBI" id="CHEBI:57972"/>
        <dbReference type="ChEBI" id="CHEBI:64479"/>
        <dbReference type="ChEBI" id="CHEBI:78846"/>
        <dbReference type="ChEBI" id="CHEBI:149468"/>
        <dbReference type="EC" id="2.3.1.47"/>
    </reaction>
</comment>
<dbReference type="Gene3D" id="3.40.640.10">
    <property type="entry name" value="Type I PLP-dependent aspartate aminotransferase-like (Major domain)"/>
    <property type="match status" value="1"/>
</dbReference>
<evidence type="ECO:0000256" key="8">
    <source>
        <dbReference type="ARBA" id="ARBA00022898"/>
    </source>
</evidence>
<evidence type="ECO:0000256" key="3">
    <source>
        <dbReference type="ARBA" id="ARBA00010008"/>
    </source>
</evidence>
<evidence type="ECO:0000256" key="12">
    <source>
        <dbReference type="RuleBase" id="RU003693"/>
    </source>
</evidence>
<name>A0A841E820_9ACTN</name>
<evidence type="ECO:0000256" key="7">
    <source>
        <dbReference type="ARBA" id="ARBA00022756"/>
    </source>
</evidence>
<dbReference type="InterPro" id="IPR050087">
    <property type="entry name" value="AON_synthase_class-II"/>
</dbReference>
<dbReference type="PANTHER" id="PTHR13693">
    <property type="entry name" value="CLASS II AMINOTRANSFERASE/8-AMINO-7-OXONONANOATE SYNTHASE"/>
    <property type="match status" value="1"/>
</dbReference>
<dbReference type="InterPro" id="IPR015422">
    <property type="entry name" value="PyrdxlP-dep_Trfase_small"/>
</dbReference>
<dbReference type="PROSITE" id="PS00599">
    <property type="entry name" value="AA_TRANSFER_CLASS_2"/>
    <property type="match status" value="1"/>
</dbReference>
<evidence type="ECO:0000256" key="13">
    <source>
        <dbReference type="SAM" id="MobiDB-lite"/>
    </source>
</evidence>
<evidence type="ECO:0000313" key="15">
    <source>
        <dbReference type="EMBL" id="MBB5997268.1"/>
    </source>
</evidence>
<dbReference type="InterPro" id="IPR004839">
    <property type="entry name" value="Aminotransferase_I/II_large"/>
</dbReference>
<keyword evidence="15" id="KW-0012">Acyltransferase</keyword>
<dbReference type="RefSeq" id="WP_246463520.1">
    <property type="nucleotide sequence ID" value="NZ_BAABKT010000004.1"/>
</dbReference>
<accession>A0A841E820</accession>
<dbReference type="SUPFAM" id="SSF53383">
    <property type="entry name" value="PLP-dependent transferases"/>
    <property type="match status" value="1"/>
</dbReference>
<sequence length="400" mass="40529">MGEHDPFARLRAAAGERAAAGLTRRLRPRGPRSAPQAVDLAGNDYLGFAGHPAVAEAAAAAARRWGAGATGSRLVTGDTLLHRELEEELADFCGTESALVFSSGYTANLGVVAALADGSAALVCDRRNHASLIDAARLAKASGAQVLLFDHADTAMAGAALSGAAREHRILLSDTVFSVDGDLADTAALARVCAEHGAALLVDDAHGLGVVGEGGTGALTAAGLGGAPGTAATVTLSKALGAQGGAVLGPQPLIRHLVETARTFIFDTGLAPPAAGAALEALRLLRAEPDRPRRLRALARRISAELSGAGLAATAPDAAVVSVLADSRRQAVAWAEACRAAGVAVGCFRPPSVPDGRSRLRLTVRADLTDAQVDRALQTVVDSRPRGPGGPDLPRADRSG</sequence>